<accession>A0A2M7G905</accession>
<evidence type="ECO:0008006" key="3">
    <source>
        <dbReference type="Google" id="ProtNLM"/>
    </source>
</evidence>
<organism evidence="1 2">
    <name type="scientific">bacterium (Candidatus Blackallbacteria) CG17_big_fil_post_rev_8_21_14_2_50_48_46</name>
    <dbReference type="NCBI Taxonomy" id="2014261"/>
    <lineage>
        <taxon>Bacteria</taxon>
        <taxon>Candidatus Blackallbacteria</taxon>
    </lineage>
</organism>
<evidence type="ECO:0000313" key="1">
    <source>
        <dbReference type="EMBL" id="PIW18589.1"/>
    </source>
</evidence>
<gene>
    <name evidence="1" type="ORF">COW36_04675</name>
</gene>
<proteinExistence type="predicted"/>
<dbReference type="AlphaFoldDB" id="A0A2M7G905"/>
<comment type="caution">
    <text evidence="1">The sequence shown here is derived from an EMBL/GenBank/DDBJ whole genome shotgun (WGS) entry which is preliminary data.</text>
</comment>
<sequence>MASWILLGILIGLTLASVSILCWQLVQVLLDLRQILGLVKELTQEVKPALQDVNEILHKSNLAMDEAGNTYQALGENAREAMGYLGKLKSGLRHCFLVAKAGVSKGIETFRSGDAGAVSDSEPVSAEPAEVL</sequence>
<dbReference type="Proteomes" id="UP000231019">
    <property type="component" value="Unassembled WGS sequence"/>
</dbReference>
<protein>
    <recommendedName>
        <fullName evidence="3">DUF948 domain-containing protein</fullName>
    </recommendedName>
</protein>
<reference evidence="1 2" key="1">
    <citation type="submission" date="2017-09" db="EMBL/GenBank/DDBJ databases">
        <title>Depth-based differentiation of microbial function through sediment-hosted aquifers and enrichment of novel symbionts in the deep terrestrial subsurface.</title>
        <authorList>
            <person name="Probst A.J."/>
            <person name="Ladd B."/>
            <person name="Jarett J.K."/>
            <person name="Geller-Mcgrath D.E."/>
            <person name="Sieber C.M."/>
            <person name="Emerson J.B."/>
            <person name="Anantharaman K."/>
            <person name="Thomas B.C."/>
            <person name="Malmstrom R."/>
            <person name="Stieglmeier M."/>
            <person name="Klingl A."/>
            <person name="Woyke T."/>
            <person name="Ryan C.M."/>
            <person name="Banfield J.F."/>
        </authorList>
    </citation>
    <scope>NUCLEOTIDE SEQUENCE [LARGE SCALE GENOMIC DNA]</scope>
    <source>
        <strain evidence="1">CG17_big_fil_post_rev_8_21_14_2_50_48_46</strain>
    </source>
</reference>
<evidence type="ECO:0000313" key="2">
    <source>
        <dbReference type="Proteomes" id="UP000231019"/>
    </source>
</evidence>
<name>A0A2M7G905_9BACT</name>
<dbReference type="EMBL" id="PFFQ01000012">
    <property type="protein sequence ID" value="PIW18589.1"/>
    <property type="molecule type" value="Genomic_DNA"/>
</dbReference>